<proteinExistence type="predicted"/>
<dbReference type="InterPro" id="IPR036278">
    <property type="entry name" value="Sialidase_sf"/>
</dbReference>
<evidence type="ECO:0000313" key="3">
    <source>
        <dbReference type="EMBL" id="RAV98481.1"/>
    </source>
</evidence>
<dbReference type="Proteomes" id="UP000251889">
    <property type="component" value="Unassembled WGS sequence"/>
</dbReference>
<gene>
    <name evidence="3" type="ORF">DQQ10_23440</name>
</gene>
<dbReference type="GO" id="GO:0016052">
    <property type="term" value="P:carbohydrate catabolic process"/>
    <property type="evidence" value="ECO:0007669"/>
    <property type="project" value="InterPro"/>
</dbReference>
<feature type="domain" description="Carbohydrate-binding" evidence="1">
    <location>
        <begin position="458"/>
        <end position="576"/>
    </location>
</feature>
<dbReference type="GO" id="GO:0004553">
    <property type="term" value="F:hydrolase activity, hydrolyzing O-glycosyl compounds"/>
    <property type="evidence" value="ECO:0007669"/>
    <property type="project" value="InterPro"/>
</dbReference>
<dbReference type="AlphaFoldDB" id="A0A364XWB2"/>
<accession>A0A364XWB2</accession>
<dbReference type="Gene3D" id="2.120.10.10">
    <property type="match status" value="1"/>
</dbReference>
<dbReference type="EMBL" id="QMFY01000017">
    <property type="protein sequence ID" value="RAV98481.1"/>
    <property type="molecule type" value="Genomic_DNA"/>
</dbReference>
<evidence type="ECO:0000259" key="2">
    <source>
        <dbReference type="Pfam" id="PF13088"/>
    </source>
</evidence>
<name>A0A364XWB2_9BACT</name>
<dbReference type="Pfam" id="PF13088">
    <property type="entry name" value="BNR_2"/>
    <property type="match status" value="1"/>
</dbReference>
<dbReference type="PANTHER" id="PTHR38792:SF3">
    <property type="entry name" value="BNR_ASP-BOX REPEAT DOMAIN PROTEIN (AFU_ORTHOLOGUE AFUA_7G06430)-RELATED"/>
    <property type="match status" value="1"/>
</dbReference>
<organism evidence="3 4">
    <name type="scientific">Pseudochryseolinea flava</name>
    <dbReference type="NCBI Taxonomy" id="2059302"/>
    <lineage>
        <taxon>Bacteria</taxon>
        <taxon>Pseudomonadati</taxon>
        <taxon>Bacteroidota</taxon>
        <taxon>Cytophagia</taxon>
        <taxon>Cytophagales</taxon>
        <taxon>Fulvivirgaceae</taxon>
        <taxon>Pseudochryseolinea</taxon>
    </lineage>
</organism>
<dbReference type="SUPFAM" id="SSF50939">
    <property type="entry name" value="Sialidases"/>
    <property type="match status" value="1"/>
</dbReference>
<feature type="domain" description="Sialidase" evidence="2">
    <location>
        <begin position="164"/>
        <end position="243"/>
    </location>
</feature>
<sequence length="605" mass="66722">MITSSGVFILLVIFILTLLIVNRRYLIALFFAPMLFIACKDGESQEDPKPITLATETPVDGVRIAWDRRTLKKLSPSSSGYSGYARMIVLDDASLFCVFENDGKIQKTTSSDGGVTWSTPVTIAVGDDGIAATVPEILLLADKSLLLSYNMRPHGTPVPSKRFGIRVSRSTNGGVDWSAPKTVYEAGHEFANGCWEPAQIQLPSGEIQLFIANEGPYTSSNEQEITMFRSNDNGDTWNVGEKVSFRAGHRDGMPVPLILNNRNEIILSIEDNGIIPTEFKPMIIRTSLQDSWKNAPVLASSVSREQPMDKLNRMVGAKYGGAPFIRQLKSNEVVLSYQSNEFRKDNIWDRSDMVVCIGDDSGKNFNRKSRPFYFTDNTRSCMWNSLCVADDKTIWAIGSTNAFGNKSEVWIIKGIVLPNMVARKQSLAVDGESEEDLWTKSPQAFIGGFGNTRLMLNTSYDDQMLYFTVKIEDENVKGGTNISLVDGFRLYIDPMNKGSIGPDQGIFSLAVTASGVVSFQQGAAATWKEEESSGIVVKNKNVTGGYQSEIGIPWSKLGGKVSLDKRIGFHACLYESVTGSQHVYEEPLQGNVNNAAYSWSTLILK</sequence>
<dbReference type="CDD" id="cd15482">
    <property type="entry name" value="Sialidase_non-viral"/>
    <property type="match status" value="1"/>
</dbReference>
<dbReference type="InterPro" id="IPR010502">
    <property type="entry name" value="Carb-bd_dom_fam9"/>
</dbReference>
<comment type="caution">
    <text evidence="3">The sequence shown here is derived from an EMBL/GenBank/DDBJ whole genome shotgun (WGS) entry which is preliminary data.</text>
</comment>
<keyword evidence="4" id="KW-1185">Reference proteome</keyword>
<reference evidence="3 4" key="1">
    <citation type="submission" date="2018-06" db="EMBL/GenBank/DDBJ databases">
        <title>Chryseolinea flavus sp. nov., a member of the phylum Bacteroidetes isolated from soil.</title>
        <authorList>
            <person name="Li Y."/>
            <person name="Wang J."/>
        </authorList>
    </citation>
    <scope>NUCLEOTIDE SEQUENCE [LARGE SCALE GENOMIC DNA]</scope>
    <source>
        <strain evidence="3 4">SDU1-6</strain>
    </source>
</reference>
<dbReference type="OrthoDB" id="41724at2"/>
<evidence type="ECO:0000313" key="4">
    <source>
        <dbReference type="Proteomes" id="UP000251889"/>
    </source>
</evidence>
<dbReference type="SUPFAM" id="SSF49344">
    <property type="entry name" value="CBD9-like"/>
    <property type="match status" value="1"/>
</dbReference>
<evidence type="ECO:0000259" key="1">
    <source>
        <dbReference type="Pfam" id="PF06452"/>
    </source>
</evidence>
<dbReference type="GO" id="GO:0030246">
    <property type="term" value="F:carbohydrate binding"/>
    <property type="evidence" value="ECO:0007669"/>
    <property type="project" value="InterPro"/>
</dbReference>
<dbReference type="Pfam" id="PF06452">
    <property type="entry name" value="CBM9_1"/>
    <property type="match status" value="1"/>
</dbReference>
<dbReference type="Gene3D" id="2.60.40.1190">
    <property type="match status" value="1"/>
</dbReference>
<dbReference type="PANTHER" id="PTHR38792">
    <property type="entry name" value="BNR/ASP-BOX REPEAT DOMAIN PROTEIN (AFU_ORTHOLOGUE AFUA_7G06430)-RELATED"/>
    <property type="match status" value="1"/>
</dbReference>
<protein>
    <recommendedName>
        <fullName evidence="5">Exo-alpha-sialidase</fullName>
    </recommendedName>
</protein>
<dbReference type="InterPro" id="IPR011040">
    <property type="entry name" value="Sialidase"/>
</dbReference>
<evidence type="ECO:0008006" key="5">
    <source>
        <dbReference type="Google" id="ProtNLM"/>
    </source>
</evidence>